<dbReference type="EMBL" id="MIGC01005535">
    <property type="protein sequence ID" value="PHJ16849.1"/>
    <property type="molecule type" value="Genomic_DNA"/>
</dbReference>
<name>A0A2C6KIA9_9APIC</name>
<comment type="caution">
    <text evidence="3">The sequence shown here is derived from an EMBL/GenBank/DDBJ whole genome shotgun (WGS) entry which is preliminary data.</text>
</comment>
<proteinExistence type="predicted"/>
<sequence>MEGQDGDGDSAPKRVPAFAGPEKTRTSASVSWEVRRLKKRIIELEEANQEVQKQLGETVKRKNSLEAELKAVRDQLSLEKSKSKVQRQTIAALHALKPQLREASRRTSSTGSESREPTAKEVSWPKGLRKTLPNGYSSLAALHGECCAHPCGAQTCQQRLLPSDRLSMGHPLNGSTFEGAGHRRPVTSLNHLTQLGTPGPPGRPDGAGMLKGLSLKDTDVLNTATVSVGDNSLPALRSALGVPLADTQVNLCRGVGGHLRSTEPITTKDHSVEVCRQSKSPEPEIATIDQCVHALQSGDQERCEGPVEETRIQEIRVASGVTKVEACVFSGTAYSSVKGSGFTTDLPGNAPHSEQTESCFFSHENRDVCRSLARVSDSLCYSESDSSPRSFMSSASCLSRGQQGLPDNHSLAGGMTALPSSIREGSADHSPFSQLVESPRSPGREQEEKQRESPITEMLIDAAADKFNPDKSFTALLNGMADAADAAAASAAEAVERLKSGPAGCVTEQSVLPEADCGVHHRSFPGGGVFKKHPSVPRLIFPDSLVSGGERFTVPVYDPYEDLHSDTSTDGASLSECSGAVPDQDHDQEGHLKSAVEETSHKREKDFKKWDHSQ</sequence>
<reference evidence="3 4" key="1">
    <citation type="journal article" date="2017" name="Int. J. Parasitol.">
        <title>The genome of the protozoan parasite Cystoisospora suis and a reverse vaccinology approach to identify vaccine candidates.</title>
        <authorList>
            <person name="Palmieri N."/>
            <person name="Shrestha A."/>
            <person name="Ruttkowski B."/>
            <person name="Beck T."/>
            <person name="Vogl C."/>
            <person name="Tomley F."/>
            <person name="Blake D.P."/>
            <person name="Joachim A."/>
        </authorList>
    </citation>
    <scope>NUCLEOTIDE SEQUENCE [LARGE SCALE GENOMIC DNA]</scope>
    <source>
        <strain evidence="3 4">Wien I</strain>
    </source>
</reference>
<feature type="compositionally biased region" description="Basic and acidic residues" evidence="2">
    <location>
        <begin position="583"/>
        <end position="614"/>
    </location>
</feature>
<evidence type="ECO:0000256" key="1">
    <source>
        <dbReference type="SAM" id="Coils"/>
    </source>
</evidence>
<dbReference type="GeneID" id="94432662"/>
<feature type="region of interest" description="Disordered" evidence="2">
    <location>
        <begin position="564"/>
        <end position="614"/>
    </location>
</feature>
<feature type="region of interest" description="Disordered" evidence="2">
    <location>
        <begin position="1"/>
        <end position="29"/>
    </location>
</feature>
<feature type="compositionally biased region" description="Polar residues" evidence="2">
    <location>
        <begin position="388"/>
        <end position="402"/>
    </location>
</feature>
<keyword evidence="4" id="KW-1185">Reference proteome</keyword>
<keyword evidence="1" id="KW-0175">Coiled coil</keyword>
<dbReference type="VEuPathDB" id="ToxoDB:CSUI_009335"/>
<feature type="coiled-coil region" evidence="1">
    <location>
        <begin position="34"/>
        <end position="82"/>
    </location>
</feature>
<feature type="region of interest" description="Disordered" evidence="2">
    <location>
        <begin position="381"/>
        <end position="453"/>
    </location>
</feature>
<feature type="compositionally biased region" description="Basic and acidic residues" evidence="2">
    <location>
        <begin position="442"/>
        <end position="453"/>
    </location>
</feature>
<organism evidence="3 4">
    <name type="scientific">Cystoisospora suis</name>
    <dbReference type="NCBI Taxonomy" id="483139"/>
    <lineage>
        <taxon>Eukaryota</taxon>
        <taxon>Sar</taxon>
        <taxon>Alveolata</taxon>
        <taxon>Apicomplexa</taxon>
        <taxon>Conoidasida</taxon>
        <taxon>Coccidia</taxon>
        <taxon>Eucoccidiorida</taxon>
        <taxon>Eimeriorina</taxon>
        <taxon>Sarcocystidae</taxon>
        <taxon>Cystoisospora</taxon>
    </lineage>
</organism>
<evidence type="ECO:0000256" key="2">
    <source>
        <dbReference type="SAM" id="MobiDB-lite"/>
    </source>
</evidence>
<accession>A0A2C6KIA9</accession>
<evidence type="ECO:0000313" key="3">
    <source>
        <dbReference type="EMBL" id="PHJ16849.1"/>
    </source>
</evidence>
<feature type="region of interest" description="Disordered" evidence="2">
    <location>
        <begin position="96"/>
        <end position="128"/>
    </location>
</feature>
<dbReference type="RefSeq" id="XP_067918574.1">
    <property type="nucleotide sequence ID" value="XM_068069451.1"/>
</dbReference>
<evidence type="ECO:0000313" key="4">
    <source>
        <dbReference type="Proteomes" id="UP000221165"/>
    </source>
</evidence>
<gene>
    <name evidence="3" type="ORF">CSUI_009335</name>
</gene>
<protein>
    <submittedName>
        <fullName evidence="3">Uncharacterized protein</fullName>
    </submittedName>
</protein>
<dbReference type="AlphaFoldDB" id="A0A2C6KIA9"/>
<dbReference type="Proteomes" id="UP000221165">
    <property type="component" value="Unassembled WGS sequence"/>
</dbReference>
<feature type="non-terminal residue" evidence="3">
    <location>
        <position position="614"/>
    </location>
</feature>